<name>A0AAV4TEA2_CAEEX</name>
<evidence type="ECO:0000313" key="2">
    <source>
        <dbReference type="Proteomes" id="UP001054945"/>
    </source>
</evidence>
<proteinExistence type="predicted"/>
<sequence length="133" mass="14826">MNNLLEVPRFSQGVALRFPVPPNAQPGSMISATPRYSNHVRGIDNPLSLEASGGRACVRSKTLIPHCSKTNSVVKWSRQACFKMQGSHSEGLWLFSEGSPVAFNTIRYCLFLVLNSSWACFYCEKLIFNNGRK</sequence>
<evidence type="ECO:0000313" key="1">
    <source>
        <dbReference type="EMBL" id="GIY43706.1"/>
    </source>
</evidence>
<reference evidence="1 2" key="1">
    <citation type="submission" date="2021-06" db="EMBL/GenBank/DDBJ databases">
        <title>Caerostris extrusa draft genome.</title>
        <authorList>
            <person name="Kono N."/>
            <person name="Arakawa K."/>
        </authorList>
    </citation>
    <scope>NUCLEOTIDE SEQUENCE [LARGE SCALE GENOMIC DNA]</scope>
</reference>
<keyword evidence="2" id="KW-1185">Reference proteome</keyword>
<accession>A0AAV4TEA2</accession>
<organism evidence="1 2">
    <name type="scientific">Caerostris extrusa</name>
    <name type="common">Bark spider</name>
    <name type="synonym">Caerostris bankana</name>
    <dbReference type="NCBI Taxonomy" id="172846"/>
    <lineage>
        <taxon>Eukaryota</taxon>
        <taxon>Metazoa</taxon>
        <taxon>Ecdysozoa</taxon>
        <taxon>Arthropoda</taxon>
        <taxon>Chelicerata</taxon>
        <taxon>Arachnida</taxon>
        <taxon>Araneae</taxon>
        <taxon>Araneomorphae</taxon>
        <taxon>Entelegynae</taxon>
        <taxon>Araneoidea</taxon>
        <taxon>Araneidae</taxon>
        <taxon>Caerostris</taxon>
    </lineage>
</organism>
<dbReference type="EMBL" id="BPLR01011012">
    <property type="protein sequence ID" value="GIY43706.1"/>
    <property type="molecule type" value="Genomic_DNA"/>
</dbReference>
<protein>
    <submittedName>
        <fullName evidence="1">Uncharacterized protein</fullName>
    </submittedName>
</protein>
<gene>
    <name evidence="1" type="ORF">CEXT_447331</name>
</gene>
<dbReference type="Proteomes" id="UP001054945">
    <property type="component" value="Unassembled WGS sequence"/>
</dbReference>
<dbReference type="AlphaFoldDB" id="A0AAV4TEA2"/>
<comment type="caution">
    <text evidence="1">The sequence shown here is derived from an EMBL/GenBank/DDBJ whole genome shotgun (WGS) entry which is preliminary data.</text>
</comment>